<keyword evidence="4 9" id="KW-0547">Nucleotide-binding</keyword>
<comment type="caution">
    <text evidence="13">The sequence shown here is derived from an EMBL/GenBank/DDBJ whole genome shotgun (WGS) entry which is preliminary data.</text>
</comment>
<dbReference type="InterPro" id="IPR006691">
    <property type="entry name" value="GyrA/parC_rep"/>
</dbReference>
<keyword evidence="8 9" id="KW-0413">Isomerase</keyword>
<dbReference type="SMART" id="SM00434">
    <property type="entry name" value="TOP4c"/>
    <property type="match status" value="1"/>
</dbReference>
<dbReference type="Gene3D" id="2.120.10.90">
    <property type="entry name" value="DNA gyrase/topoisomerase IV, subunit A, C-terminal"/>
    <property type="match status" value="1"/>
</dbReference>
<evidence type="ECO:0000256" key="10">
    <source>
        <dbReference type="PROSITE-ProRule" id="PRU01384"/>
    </source>
</evidence>
<keyword evidence="5 9" id="KW-0067">ATP-binding</keyword>
<evidence type="ECO:0000256" key="5">
    <source>
        <dbReference type="ARBA" id="ARBA00022840"/>
    </source>
</evidence>
<comment type="subcellular location">
    <subcellularLocation>
        <location evidence="9">Cytoplasm</location>
    </subcellularLocation>
</comment>
<comment type="similarity">
    <text evidence="2 9">Belongs to the type II topoisomerase GyrA/ParC subunit family.</text>
</comment>
<evidence type="ECO:0000259" key="12">
    <source>
        <dbReference type="PROSITE" id="PS52040"/>
    </source>
</evidence>
<sequence>MREHDQEMPAVPVSIEAEMQTSFMEYAMSVIIARALPDVRDGLKPVHRRVLYTMHEMGLDWNKPFRKSARVVGDVMGKYHPHGDSAIYDTLVRMAQDFSLRYPLVDGQGNFGSVDGDPAAAMRYTEARRARISGEILRDIEKNTVNFVPNYDESLLEPEVLPSVLPNLLVNGSAGIAVGMATNVPPHHLGEVVDGLVALLENPDLTIEDLCAYVKGPDFPTGAIIYGREGIMNAYRTGRGLIQVRARCFVEKEKRSEKERIIVTELPYQVNKARLIEKIADLVRDKRIEGIADLRDESDRDGMRIVIELKRNEFAEVILNQLYKHTQLQVTFGAIVLALVEKRPRLLNLKEMMELFLNYRREVILRRSRFLLEKAEARDHIVQGLLIALDNIDAVVSLIRASQTPQAARSGLMQHFALTDVQARAILDMRLQRLTGLEREKLEQEHQNLLREIAYLKSLLSEAALVTGLIKQELLALKDVYNDARRTEIVDDSSEITLEDMIVEEDMMVMVTHAGYVKRNPVTLYRSQLRRGKGVTGIVAKENDFVEHLFVASTHDYILVFTDRGKVYWLKVYIIPEAGRQARGKAIVNLLNIEQDEKISAILPVQEFEEGKYIVMATRHGVVKKTELTEYAKPRSTGIIALNINDGDELVSVALTDGQQDIFLSTHNGKAIRFSEDNVRAMGRTATGVRGISLGKNDYVIGMDIVRDEFTILTVTEKGYGKRSSVEQYRGQGRGGKGIINIKCTPKRGNVVGTLQVSASDDILMITASGKIIRMGVASISVIGRNTQGVALQWLSDDDKVVAVARVLENENEDESEEPLQADSAPEADSMGETGE</sequence>
<accession>A0A2G6E9T2</accession>
<dbReference type="FunFam" id="3.30.1360.40:FF:000002">
    <property type="entry name" value="DNA gyrase subunit A"/>
    <property type="match status" value="1"/>
</dbReference>
<feature type="domain" description="Topo IIA-type catalytic" evidence="12">
    <location>
        <begin position="36"/>
        <end position="501"/>
    </location>
</feature>
<dbReference type="FunFam" id="1.10.268.10:FF:000001">
    <property type="entry name" value="DNA gyrase subunit A"/>
    <property type="match status" value="1"/>
</dbReference>
<dbReference type="GO" id="GO:0009330">
    <property type="term" value="C:DNA topoisomerase type II (double strand cut, ATP-hydrolyzing) complex"/>
    <property type="evidence" value="ECO:0007669"/>
    <property type="project" value="TreeGrafter"/>
</dbReference>
<dbReference type="HAMAP" id="MF_01897">
    <property type="entry name" value="GyrA"/>
    <property type="match status" value="1"/>
</dbReference>
<dbReference type="Proteomes" id="UP000229740">
    <property type="component" value="Unassembled WGS sequence"/>
</dbReference>
<evidence type="ECO:0000256" key="8">
    <source>
        <dbReference type="ARBA" id="ARBA00023235"/>
    </source>
</evidence>
<keyword evidence="7 9" id="KW-0238">DNA-binding</keyword>
<dbReference type="Pfam" id="PF00521">
    <property type="entry name" value="DNA_topoisoIV"/>
    <property type="match status" value="1"/>
</dbReference>
<dbReference type="Gene3D" id="1.10.268.10">
    <property type="entry name" value="Topoisomerase, domain 3"/>
    <property type="match status" value="1"/>
</dbReference>
<dbReference type="GO" id="GO:0005737">
    <property type="term" value="C:cytoplasm"/>
    <property type="evidence" value="ECO:0007669"/>
    <property type="project" value="UniProtKB-SubCell"/>
</dbReference>
<feature type="compositionally biased region" description="Acidic residues" evidence="11">
    <location>
        <begin position="810"/>
        <end position="820"/>
    </location>
</feature>
<dbReference type="InterPro" id="IPR050220">
    <property type="entry name" value="Type_II_DNA_Topoisomerases"/>
</dbReference>
<dbReference type="PANTHER" id="PTHR43493:SF5">
    <property type="entry name" value="DNA GYRASE SUBUNIT A, CHLOROPLASTIC_MITOCHONDRIAL"/>
    <property type="match status" value="1"/>
</dbReference>
<proteinExistence type="inferred from homology"/>
<evidence type="ECO:0000256" key="4">
    <source>
        <dbReference type="ARBA" id="ARBA00022741"/>
    </source>
</evidence>
<organism evidence="13 14">
    <name type="scientific">candidate division KSB3 bacterium</name>
    <dbReference type="NCBI Taxonomy" id="2044937"/>
    <lineage>
        <taxon>Bacteria</taxon>
        <taxon>candidate division KSB3</taxon>
    </lineage>
</organism>
<evidence type="ECO:0000256" key="11">
    <source>
        <dbReference type="SAM" id="MobiDB-lite"/>
    </source>
</evidence>
<dbReference type="PROSITE" id="PS52040">
    <property type="entry name" value="TOPO_IIA"/>
    <property type="match status" value="1"/>
</dbReference>
<keyword evidence="6 9" id="KW-0799">Topoisomerase</keyword>
<evidence type="ECO:0000256" key="1">
    <source>
        <dbReference type="ARBA" id="ARBA00000185"/>
    </source>
</evidence>
<comment type="subunit">
    <text evidence="9">Heterotetramer, composed of two GyrA and two GyrB chains. In the heterotetramer, GyrA contains the active site tyrosine that forms a transient covalent intermediate with DNA, while GyrB binds cofactors and catalyzes ATP hydrolysis.</text>
</comment>
<dbReference type="InterPro" id="IPR005743">
    <property type="entry name" value="GyrA"/>
</dbReference>
<dbReference type="Gene3D" id="3.30.1360.40">
    <property type="match status" value="1"/>
</dbReference>
<dbReference type="NCBIfam" id="NF004044">
    <property type="entry name" value="PRK05561.1"/>
    <property type="match status" value="1"/>
</dbReference>
<gene>
    <name evidence="9" type="primary">gyrA</name>
    <name evidence="13" type="ORF">CSB45_02190</name>
</gene>
<name>A0A2G6E9T2_9BACT</name>
<dbReference type="InterPro" id="IPR002205">
    <property type="entry name" value="Topo_IIA_dom_A"/>
</dbReference>
<dbReference type="GO" id="GO:0006265">
    <property type="term" value="P:DNA topological change"/>
    <property type="evidence" value="ECO:0007669"/>
    <property type="project" value="UniProtKB-UniRule"/>
</dbReference>
<dbReference type="GO" id="GO:0006261">
    <property type="term" value="P:DNA-templated DNA replication"/>
    <property type="evidence" value="ECO:0007669"/>
    <property type="project" value="UniProtKB-UniRule"/>
</dbReference>
<dbReference type="GO" id="GO:0005694">
    <property type="term" value="C:chromosome"/>
    <property type="evidence" value="ECO:0007669"/>
    <property type="project" value="InterPro"/>
</dbReference>
<evidence type="ECO:0000313" key="13">
    <source>
        <dbReference type="EMBL" id="PID58830.1"/>
    </source>
</evidence>
<keyword evidence="3 9" id="KW-0963">Cytoplasm</keyword>
<evidence type="ECO:0000256" key="7">
    <source>
        <dbReference type="ARBA" id="ARBA00023125"/>
    </source>
</evidence>
<evidence type="ECO:0000313" key="14">
    <source>
        <dbReference type="Proteomes" id="UP000229740"/>
    </source>
</evidence>
<dbReference type="GO" id="GO:0034335">
    <property type="term" value="F:DNA negative supercoiling activity"/>
    <property type="evidence" value="ECO:0007669"/>
    <property type="project" value="UniProtKB-ARBA"/>
</dbReference>
<evidence type="ECO:0000256" key="2">
    <source>
        <dbReference type="ARBA" id="ARBA00008263"/>
    </source>
</evidence>
<dbReference type="FunFam" id="3.90.199.10:FF:000001">
    <property type="entry name" value="DNA gyrase subunit A"/>
    <property type="match status" value="1"/>
</dbReference>
<dbReference type="NCBIfam" id="TIGR01063">
    <property type="entry name" value="gyrA"/>
    <property type="match status" value="1"/>
</dbReference>
<dbReference type="GO" id="GO:0003677">
    <property type="term" value="F:DNA binding"/>
    <property type="evidence" value="ECO:0007669"/>
    <property type="project" value="UniProtKB-UniRule"/>
</dbReference>
<dbReference type="SUPFAM" id="SSF56719">
    <property type="entry name" value="Type II DNA topoisomerase"/>
    <property type="match status" value="1"/>
</dbReference>
<evidence type="ECO:0000256" key="6">
    <source>
        <dbReference type="ARBA" id="ARBA00023029"/>
    </source>
</evidence>
<reference evidence="13 14" key="1">
    <citation type="submission" date="2017-10" db="EMBL/GenBank/DDBJ databases">
        <title>Novel microbial diversity and functional potential in the marine mammal oral microbiome.</title>
        <authorList>
            <person name="Dudek N.K."/>
            <person name="Sun C.L."/>
            <person name="Burstein D."/>
            <person name="Kantor R.S."/>
            <person name="Aliaga Goltsman D.S."/>
            <person name="Bik E.M."/>
            <person name="Thomas B.C."/>
            <person name="Banfield J.F."/>
            <person name="Relman D.A."/>
        </authorList>
    </citation>
    <scope>NUCLEOTIDE SEQUENCE [LARGE SCALE GENOMIC DNA]</scope>
    <source>
        <strain evidence="13">DOLZORAL124_49_17</strain>
    </source>
</reference>
<dbReference type="InterPro" id="IPR013758">
    <property type="entry name" value="Topo_IIA_A/C_ab"/>
</dbReference>
<dbReference type="NCBIfam" id="NF004043">
    <property type="entry name" value="PRK05560.1"/>
    <property type="match status" value="1"/>
</dbReference>
<comment type="miscellaneous">
    <text evidence="9">Few gyrases are as efficient as E.coli at forming negative supercoils. Not all organisms have 2 type II topoisomerases; in organisms with a single type II topoisomerase this enzyme also has to decatenate newly replicated chromosomes.</text>
</comment>
<dbReference type="InterPro" id="IPR035516">
    <property type="entry name" value="Gyrase/topoIV_suA_C"/>
</dbReference>
<comment type="catalytic activity">
    <reaction evidence="1 9 10">
        <text>ATP-dependent breakage, passage and rejoining of double-stranded DNA.</text>
        <dbReference type="EC" id="5.6.2.2"/>
    </reaction>
</comment>
<dbReference type="SUPFAM" id="SSF101904">
    <property type="entry name" value="GyrA/ParC C-terminal domain-like"/>
    <property type="match status" value="1"/>
</dbReference>
<comment type="function">
    <text evidence="9">A type II topoisomerase that negatively supercoils closed circular double-stranded (ds) DNA in an ATP-dependent manner to modulate DNA topology and maintain chromosomes in an underwound state. Negative supercoiling favors strand separation, and DNA replication, transcription, recombination and repair, all of which involve strand separation. Also able to catalyze the interconversion of other topological isomers of dsDNA rings, including catenanes and knotted rings. Type II topoisomerases break and join 2 DNA strands simultaneously in an ATP-dependent manner.</text>
</comment>
<dbReference type="InterPro" id="IPR013757">
    <property type="entry name" value="Topo_IIA_A_a_sf"/>
</dbReference>
<protein>
    <recommendedName>
        <fullName evidence="9">DNA gyrase subunit A</fullName>
        <ecNumber evidence="9">5.6.2.2</ecNumber>
    </recommendedName>
</protein>
<dbReference type="EC" id="5.6.2.2" evidence="9"/>
<evidence type="ECO:0000256" key="9">
    <source>
        <dbReference type="HAMAP-Rule" id="MF_01897"/>
    </source>
</evidence>
<dbReference type="FunFam" id="2.120.10.90:FF:000004">
    <property type="entry name" value="DNA gyrase subunit A"/>
    <property type="match status" value="1"/>
</dbReference>
<dbReference type="EMBL" id="PDPS01000021">
    <property type="protein sequence ID" value="PID58830.1"/>
    <property type="molecule type" value="Genomic_DNA"/>
</dbReference>
<dbReference type="GO" id="GO:0005524">
    <property type="term" value="F:ATP binding"/>
    <property type="evidence" value="ECO:0007669"/>
    <property type="project" value="UniProtKB-UniRule"/>
</dbReference>
<dbReference type="AlphaFoldDB" id="A0A2G6E9T2"/>
<feature type="region of interest" description="Disordered" evidence="11">
    <location>
        <begin position="808"/>
        <end position="836"/>
    </location>
</feature>
<comment type="caution">
    <text evidence="9">Lacks conserved residue(s) required for the propagation of feature annotation.</text>
</comment>
<dbReference type="Gene3D" id="3.90.199.10">
    <property type="entry name" value="Topoisomerase II, domain 5"/>
    <property type="match status" value="1"/>
</dbReference>
<dbReference type="InterPro" id="IPR013760">
    <property type="entry name" value="Topo_IIA-like_dom_sf"/>
</dbReference>
<dbReference type="CDD" id="cd00187">
    <property type="entry name" value="TOP4c"/>
    <property type="match status" value="1"/>
</dbReference>
<evidence type="ECO:0000256" key="3">
    <source>
        <dbReference type="ARBA" id="ARBA00022490"/>
    </source>
</evidence>
<dbReference type="PANTHER" id="PTHR43493">
    <property type="entry name" value="DNA GYRASE/TOPOISOMERASE SUBUNIT A"/>
    <property type="match status" value="1"/>
</dbReference>
<dbReference type="Pfam" id="PF03989">
    <property type="entry name" value="DNA_gyraseA_C"/>
    <property type="match status" value="6"/>
</dbReference>
<feature type="active site" description="O-(5'-phospho-DNA)-tyrosine intermediate" evidence="9 10">
    <location>
        <position position="124"/>
    </location>
</feature>